<protein>
    <submittedName>
        <fullName evidence="1">Uncharacterized protein</fullName>
    </submittedName>
</protein>
<dbReference type="Proteomes" id="UP000266723">
    <property type="component" value="Unassembled WGS sequence"/>
</dbReference>
<organism evidence="1 2">
    <name type="scientific">Brassica cretica</name>
    <name type="common">Mustard</name>
    <dbReference type="NCBI Taxonomy" id="69181"/>
    <lineage>
        <taxon>Eukaryota</taxon>
        <taxon>Viridiplantae</taxon>
        <taxon>Streptophyta</taxon>
        <taxon>Embryophyta</taxon>
        <taxon>Tracheophyta</taxon>
        <taxon>Spermatophyta</taxon>
        <taxon>Magnoliopsida</taxon>
        <taxon>eudicotyledons</taxon>
        <taxon>Gunneridae</taxon>
        <taxon>Pentapetalae</taxon>
        <taxon>rosids</taxon>
        <taxon>malvids</taxon>
        <taxon>Brassicales</taxon>
        <taxon>Brassicaceae</taxon>
        <taxon>Brassiceae</taxon>
        <taxon>Brassica</taxon>
    </lineage>
</organism>
<evidence type="ECO:0000313" key="1">
    <source>
        <dbReference type="EMBL" id="KAF3594498.1"/>
    </source>
</evidence>
<evidence type="ECO:0000313" key="2">
    <source>
        <dbReference type="Proteomes" id="UP000266723"/>
    </source>
</evidence>
<sequence length="78" mass="8924">MLLCFPGRPKTSESEPIIGSELHRICILILRAHSLQSIPHENIAELEIRDSSQSQILRLDDAGYAIGLDFWIFFCNRQ</sequence>
<accession>A0ABQ7EBB6</accession>
<comment type="caution">
    <text evidence="1">The sequence shown here is derived from an EMBL/GenBank/DDBJ whole genome shotgun (WGS) entry which is preliminary data.</text>
</comment>
<dbReference type="EMBL" id="QGKV02000299">
    <property type="protein sequence ID" value="KAF3594498.1"/>
    <property type="molecule type" value="Genomic_DNA"/>
</dbReference>
<reference evidence="1 2" key="1">
    <citation type="journal article" date="2020" name="BMC Genomics">
        <title>Intraspecific diversification of the crop wild relative Brassica cretica Lam. using demographic model selection.</title>
        <authorList>
            <person name="Kioukis A."/>
            <person name="Michalopoulou V.A."/>
            <person name="Briers L."/>
            <person name="Pirintsos S."/>
            <person name="Studholme D.J."/>
            <person name="Pavlidis P."/>
            <person name="Sarris P.F."/>
        </authorList>
    </citation>
    <scope>NUCLEOTIDE SEQUENCE [LARGE SCALE GENOMIC DNA]</scope>
    <source>
        <strain evidence="2">cv. PFS-1207/04</strain>
    </source>
</reference>
<gene>
    <name evidence="1" type="ORF">DY000_02020441</name>
</gene>
<keyword evidence="2" id="KW-1185">Reference proteome</keyword>
<name>A0ABQ7EBB6_BRACR</name>
<proteinExistence type="predicted"/>